<evidence type="ECO:0000313" key="1">
    <source>
        <dbReference type="EMBL" id="OJJ00873.1"/>
    </source>
</evidence>
<name>A0A1L9PHE7_ASPVE</name>
<gene>
    <name evidence="1" type="ORF">ASPVEDRAFT_127134</name>
</gene>
<proteinExistence type="predicted"/>
<dbReference type="RefSeq" id="XP_040666635.1">
    <property type="nucleotide sequence ID" value="XM_040806428.1"/>
</dbReference>
<evidence type="ECO:0000313" key="2">
    <source>
        <dbReference type="Proteomes" id="UP000184073"/>
    </source>
</evidence>
<accession>A0A1L9PHE7</accession>
<sequence length="402" mass="45586">MALVIPVEICDMVVDHVTAAEKEYSLRDIFPHAVERIARAALMSLRLVSRNFCAAASRHLFQHIVAPTDTESSVRGRNPLLRLVEISRSELAGHVRHLETGYGRWGHYQSPSRGQDIQDLAGLLLPCLTQLSDLRVLKFRASCKSLTRDQEGTAIKAIVTALRYVPLPRLEGLEIFFPVAYDFGFFFSNQSTPLHIPMENILRRLKYLALHVTAFTKQQGQRYWRSSVLPAHAALPNDLHAVNLLRLVELALRLEVLRITSTDILPFYTIHFSPAVGLTSLCLERVLITFDHFSALIDQCKDYLEHIELSLVQLYSGTWYTVLTYLRHLPHLIDVSIGSCGYPPTGPNADLVGILPEPDDPKPLETMDSEDYEGLYGLREFVNRNRVALGLEPFERTDSRWF</sequence>
<dbReference type="SUPFAM" id="SSF52047">
    <property type="entry name" value="RNI-like"/>
    <property type="match status" value="1"/>
</dbReference>
<protein>
    <recommendedName>
        <fullName evidence="3">F-box domain-containing protein</fullName>
    </recommendedName>
</protein>
<dbReference type="EMBL" id="KV878127">
    <property type="protein sequence ID" value="OJJ00873.1"/>
    <property type="molecule type" value="Genomic_DNA"/>
</dbReference>
<dbReference type="AlphaFoldDB" id="A0A1L9PHE7"/>
<reference evidence="2" key="1">
    <citation type="journal article" date="2017" name="Genome Biol.">
        <title>Comparative genomics reveals high biological diversity and specific adaptations in the industrially and medically important fungal genus Aspergillus.</title>
        <authorList>
            <person name="de Vries R.P."/>
            <person name="Riley R."/>
            <person name="Wiebenga A."/>
            <person name="Aguilar-Osorio G."/>
            <person name="Amillis S."/>
            <person name="Uchima C.A."/>
            <person name="Anderluh G."/>
            <person name="Asadollahi M."/>
            <person name="Askin M."/>
            <person name="Barry K."/>
            <person name="Battaglia E."/>
            <person name="Bayram O."/>
            <person name="Benocci T."/>
            <person name="Braus-Stromeyer S.A."/>
            <person name="Caldana C."/>
            <person name="Canovas D."/>
            <person name="Cerqueira G.C."/>
            <person name="Chen F."/>
            <person name="Chen W."/>
            <person name="Choi C."/>
            <person name="Clum A."/>
            <person name="Dos Santos R.A."/>
            <person name="Damasio A.R."/>
            <person name="Diallinas G."/>
            <person name="Emri T."/>
            <person name="Fekete E."/>
            <person name="Flipphi M."/>
            <person name="Freyberg S."/>
            <person name="Gallo A."/>
            <person name="Gournas C."/>
            <person name="Habgood R."/>
            <person name="Hainaut M."/>
            <person name="Harispe M.L."/>
            <person name="Henrissat B."/>
            <person name="Hilden K.S."/>
            <person name="Hope R."/>
            <person name="Hossain A."/>
            <person name="Karabika E."/>
            <person name="Karaffa L."/>
            <person name="Karanyi Z."/>
            <person name="Krasevec N."/>
            <person name="Kuo A."/>
            <person name="Kusch H."/>
            <person name="LaButti K."/>
            <person name="Lagendijk E.L."/>
            <person name="Lapidus A."/>
            <person name="Levasseur A."/>
            <person name="Lindquist E."/>
            <person name="Lipzen A."/>
            <person name="Logrieco A.F."/>
            <person name="MacCabe A."/>
            <person name="Maekelae M.R."/>
            <person name="Malavazi I."/>
            <person name="Melin P."/>
            <person name="Meyer V."/>
            <person name="Mielnichuk N."/>
            <person name="Miskei M."/>
            <person name="Molnar A.P."/>
            <person name="Mule G."/>
            <person name="Ngan C.Y."/>
            <person name="Orejas M."/>
            <person name="Orosz E."/>
            <person name="Ouedraogo J.P."/>
            <person name="Overkamp K.M."/>
            <person name="Park H.-S."/>
            <person name="Perrone G."/>
            <person name="Piumi F."/>
            <person name="Punt P.J."/>
            <person name="Ram A.F."/>
            <person name="Ramon A."/>
            <person name="Rauscher S."/>
            <person name="Record E."/>
            <person name="Riano-Pachon D.M."/>
            <person name="Robert V."/>
            <person name="Roehrig J."/>
            <person name="Ruller R."/>
            <person name="Salamov A."/>
            <person name="Salih N.S."/>
            <person name="Samson R.A."/>
            <person name="Sandor E."/>
            <person name="Sanguinetti M."/>
            <person name="Schuetze T."/>
            <person name="Sepcic K."/>
            <person name="Shelest E."/>
            <person name="Sherlock G."/>
            <person name="Sophianopoulou V."/>
            <person name="Squina F.M."/>
            <person name="Sun H."/>
            <person name="Susca A."/>
            <person name="Todd R.B."/>
            <person name="Tsang A."/>
            <person name="Unkles S.E."/>
            <person name="van de Wiele N."/>
            <person name="van Rossen-Uffink D."/>
            <person name="Oliveira J.V."/>
            <person name="Vesth T.C."/>
            <person name="Visser J."/>
            <person name="Yu J.-H."/>
            <person name="Zhou M."/>
            <person name="Andersen M.R."/>
            <person name="Archer D.B."/>
            <person name="Baker S.E."/>
            <person name="Benoit I."/>
            <person name="Brakhage A.A."/>
            <person name="Braus G.H."/>
            <person name="Fischer R."/>
            <person name="Frisvad J.C."/>
            <person name="Goldman G.H."/>
            <person name="Houbraken J."/>
            <person name="Oakley B."/>
            <person name="Pocsi I."/>
            <person name="Scazzocchio C."/>
            <person name="Seiboth B."/>
            <person name="vanKuyk P.A."/>
            <person name="Wortman J."/>
            <person name="Dyer P.S."/>
            <person name="Grigoriev I.V."/>
        </authorList>
    </citation>
    <scope>NUCLEOTIDE SEQUENCE [LARGE SCALE GENOMIC DNA]</scope>
    <source>
        <strain evidence="2">CBS 583.65</strain>
    </source>
</reference>
<dbReference type="GeneID" id="63721939"/>
<dbReference type="OrthoDB" id="4505556at2759"/>
<dbReference type="VEuPathDB" id="FungiDB:ASPVEDRAFT_127134"/>
<organism evidence="1 2">
    <name type="scientific">Aspergillus versicolor CBS 583.65</name>
    <dbReference type="NCBI Taxonomy" id="1036611"/>
    <lineage>
        <taxon>Eukaryota</taxon>
        <taxon>Fungi</taxon>
        <taxon>Dikarya</taxon>
        <taxon>Ascomycota</taxon>
        <taxon>Pezizomycotina</taxon>
        <taxon>Eurotiomycetes</taxon>
        <taxon>Eurotiomycetidae</taxon>
        <taxon>Eurotiales</taxon>
        <taxon>Aspergillaceae</taxon>
        <taxon>Aspergillus</taxon>
        <taxon>Aspergillus subgen. Nidulantes</taxon>
    </lineage>
</organism>
<dbReference type="STRING" id="1036611.A0A1L9PHE7"/>
<dbReference type="Proteomes" id="UP000184073">
    <property type="component" value="Unassembled WGS sequence"/>
</dbReference>
<evidence type="ECO:0008006" key="3">
    <source>
        <dbReference type="Google" id="ProtNLM"/>
    </source>
</evidence>
<keyword evidence="2" id="KW-1185">Reference proteome</keyword>